<dbReference type="GO" id="GO:0008758">
    <property type="term" value="F:UDP-2,3-diacylglucosamine hydrolase activity"/>
    <property type="evidence" value="ECO:0007669"/>
    <property type="project" value="TreeGrafter"/>
</dbReference>
<evidence type="ECO:0000259" key="3">
    <source>
        <dbReference type="Pfam" id="PF00149"/>
    </source>
</evidence>
<dbReference type="GO" id="GO:0009245">
    <property type="term" value="P:lipid A biosynthetic process"/>
    <property type="evidence" value="ECO:0007669"/>
    <property type="project" value="TreeGrafter"/>
</dbReference>
<name>X0UNV2_9ZZZZ</name>
<sequence>LLQMGDLHIERLTRREYDLLEKVKALAPDVILLTGDYLNLSYVYDEEALQAARVFLRQLSAPFGVYAVSGSPPVDPPAVVEKLFEGLEDVHLLQNEHVPLDVRGQLFYVAGVVCSHDPAVDPSRLRESLAGVPRDALTVVLYHSPDLMAEVVKAGVDLYLAGHTHGGQIRLPFYGAVLSSSLHGKRYEMGHYQEGNTHLYVARGVGMEGMGAPRARFLCPPEIVLWTLKCQMKNEQMTFIIPRVLPG</sequence>
<dbReference type="GO" id="GO:0016020">
    <property type="term" value="C:membrane"/>
    <property type="evidence" value="ECO:0007669"/>
    <property type="project" value="GOC"/>
</dbReference>
<evidence type="ECO:0000313" key="4">
    <source>
        <dbReference type="EMBL" id="GAG01958.1"/>
    </source>
</evidence>
<dbReference type="InterPro" id="IPR029052">
    <property type="entry name" value="Metallo-depent_PP-like"/>
</dbReference>
<dbReference type="InterPro" id="IPR051158">
    <property type="entry name" value="Metallophosphoesterase_sf"/>
</dbReference>
<dbReference type="InterPro" id="IPR004843">
    <property type="entry name" value="Calcineurin-like_PHP"/>
</dbReference>
<organism evidence="4">
    <name type="scientific">marine sediment metagenome</name>
    <dbReference type="NCBI Taxonomy" id="412755"/>
    <lineage>
        <taxon>unclassified sequences</taxon>
        <taxon>metagenomes</taxon>
        <taxon>ecological metagenomes</taxon>
    </lineage>
</organism>
<feature type="non-terminal residue" evidence="4">
    <location>
        <position position="1"/>
    </location>
</feature>
<protein>
    <recommendedName>
        <fullName evidence="3">Calcineurin-like phosphoesterase domain-containing protein</fullName>
    </recommendedName>
</protein>
<reference evidence="4" key="1">
    <citation type="journal article" date="2014" name="Front. Microbiol.">
        <title>High frequency of phylogenetically diverse reductive dehalogenase-homologous genes in deep subseafloor sedimentary metagenomes.</title>
        <authorList>
            <person name="Kawai M."/>
            <person name="Futagami T."/>
            <person name="Toyoda A."/>
            <person name="Takaki Y."/>
            <person name="Nishi S."/>
            <person name="Hori S."/>
            <person name="Arai W."/>
            <person name="Tsubouchi T."/>
            <person name="Morono Y."/>
            <person name="Uchiyama I."/>
            <person name="Ito T."/>
            <person name="Fujiyama A."/>
            <person name="Inagaki F."/>
            <person name="Takami H."/>
        </authorList>
    </citation>
    <scope>NUCLEOTIDE SEQUENCE</scope>
    <source>
        <strain evidence="4">Expedition CK06-06</strain>
    </source>
</reference>
<keyword evidence="1" id="KW-0479">Metal-binding</keyword>
<proteinExistence type="predicted"/>
<comment type="caution">
    <text evidence="4">The sequence shown here is derived from an EMBL/GenBank/DDBJ whole genome shotgun (WGS) entry which is preliminary data.</text>
</comment>
<dbReference type="EMBL" id="BARS01029210">
    <property type="protein sequence ID" value="GAG01958.1"/>
    <property type="molecule type" value="Genomic_DNA"/>
</dbReference>
<dbReference type="SUPFAM" id="SSF56300">
    <property type="entry name" value="Metallo-dependent phosphatases"/>
    <property type="match status" value="1"/>
</dbReference>
<dbReference type="Gene3D" id="3.60.21.10">
    <property type="match status" value="1"/>
</dbReference>
<dbReference type="GO" id="GO:0046872">
    <property type="term" value="F:metal ion binding"/>
    <property type="evidence" value="ECO:0007669"/>
    <property type="project" value="UniProtKB-KW"/>
</dbReference>
<dbReference type="Pfam" id="PF00149">
    <property type="entry name" value="Metallophos"/>
    <property type="match status" value="1"/>
</dbReference>
<accession>X0UNV2</accession>
<evidence type="ECO:0000256" key="2">
    <source>
        <dbReference type="ARBA" id="ARBA00022801"/>
    </source>
</evidence>
<dbReference type="AlphaFoldDB" id="X0UNV2"/>
<dbReference type="PANTHER" id="PTHR31302">
    <property type="entry name" value="TRANSMEMBRANE PROTEIN WITH METALLOPHOSPHOESTERASE DOMAIN-RELATED"/>
    <property type="match status" value="1"/>
</dbReference>
<feature type="domain" description="Calcineurin-like phosphoesterase" evidence="3">
    <location>
        <begin position="2"/>
        <end position="166"/>
    </location>
</feature>
<keyword evidence="2" id="KW-0378">Hydrolase</keyword>
<dbReference type="PANTHER" id="PTHR31302:SF31">
    <property type="entry name" value="PHOSPHODIESTERASE YAEI"/>
    <property type="match status" value="1"/>
</dbReference>
<evidence type="ECO:0000256" key="1">
    <source>
        <dbReference type="ARBA" id="ARBA00022723"/>
    </source>
</evidence>
<gene>
    <name evidence="4" type="ORF">S01H1_45684</name>
</gene>